<organism evidence="3 5">
    <name type="scientific">Adineta steineri</name>
    <dbReference type="NCBI Taxonomy" id="433720"/>
    <lineage>
        <taxon>Eukaryota</taxon>
        <taxon>Metazoa</taxon>
        <taxon>Spiralia</taxon>
        <taxon>Gnathifera</taxon>
        <taxon>Rotifera</taxon>
        <taxon>Eurotatoria</taxon>
        <taxon>Bdelloidea</taxon>
        <taxon>Adinetida</taxon>
        <taxon>Adinetidae</taxon>
        <taxon>Adineta</taxon>
    </lineage>
</organism>
<feature type="domain" description="CCDC81 HU" evidence="2">
    <location>
        <begin position="159"/>
        <end position="228"/>
    </location>
</feature>
<sequence length="242" mass="27811">MRSSHTNNYSSKYRRRFTTETLFRLISQTNRSEDIRSFSINENDQQTNGFLVENDLRHLWELLSQMIRKRLLKHEPCLLPELGAFVIIDYPSSSSSSSSDNQNSLMKEPFFVLDTTFARRHRLSRIKKPNLSSALSLSLQANGKSSHIEANTTLSSFNMQTLDYVSLQNQSGLTREQLMIAISQLFAIIDNEIHPHGYCDLEFPQLGHFRISFGLATFQFSESFLTEFKLTLVKIDSASNDK</sequence>
<name>A0A814VH69_9BILA</name>
<evidence type="ECO:0000259" key="2">
    <source>
        <dbReference type="Pfam" id="PF18289"/>
    </source>
</evidence>
<evidence type="ECO:0000313" key="3">
    <source>
        <dbReference type="EMBL" id="CAF1185388.1"/>
    </source>
</evidence>
<gene>
    <name evidence="4" type="ORF">OKA104_LOCUS9052</name>
    <name evidence="3" type="ORF">VCS650_LOCUS24737</name>
</gene>
<evidence type="ECO:0008006" key="6">
    <source>
        <dbReference type="Google" id="ProtNLM"/>
    </source>
</evidence>
<dbReference type="Pfam" id="PF14908">
    <property type="entry name" value="HU-CCDC81_euk_1"/>
    <property type="match status" value="1"/>
</dbReference>
<reference evidence="3" key="1">
    <citation type="submission" date="2021-02" db="EMBL/GenBank/DDBJ databases">
        <authorList>
            <person name="Nowell W R."/>
        </authorList>
    </citation>
    <scope>NUCLEOTIDE SEQUENCE</scope>
</reference>
<comment type="caution">
    <text evidence="3">The sequence shown here is derived from an EMBL/GenBank/DDBJ whole genome shotgun (WGS) entry which is preliminary data.</text>
</comment>
<dbReference type="AlphaFoldDB" id="A0A814VH69"/>
<dbReference type="InterPro" id="IPR040673">
    <property type="entry name" value="CCDC81_HU_dom_2"/>
</dbReference>
<evidence type="ECO:0000313" key="5">
    <source>
        <dbReference type="Proteomes" id="UP000663891"/>
    </source>
</evidence>
<proteinExistence type="predicted"/>
<dbReference type="Pfam" id="PF18289">
    <property type="entry name" value="HU-CCDC81_euk_2"/>
    <property type="match status" value="1"/>
</dbReference>
<dbReference type="InterPro" id="IPR028034">
    <property type="entry name" value="HU-CCDC81"/>
</dbReference>
<protein>
    <recommendedName>
        <fullName evidence="6">CCDC81 HU domain-containing protein</fullName>
    </recommendedName>
</protein>
<dbReference type="Proteomes" id="UP000663881">
    <property type="component" value="Unassembled WGS sequence"/>
</dbReference>
<dbReference type="Proteomes" id="UP000663891">
    <property type="component" value="Unassembled WGS sequence"/>
</dbReference>
<evidence type="ECO:0000259" key="1">
    <source>
        <dbReference type="Pfam" id="PF14908"/>
    </source>
</evidence>
<dbReference type="EMBL" id="CAJNON010000308">
    <property type="protein sequence ID" value="CAF1185388.1"/>
    <property type="molecule type" value="Genomic_DNA"/>
</dbReference>
<feature type="domain" description="CCDC81 HU" evidence="1">
    <location>
        <begin position="49"/>
        <end position="124"/>
    </location>
</feature>
<dbReference type="OrthoDB" id="10012631at2759"/>
<accession>A0A814VH69</accession>
<dbReference type="EMBL" id="CAJOAY010000377">
    <property type="protein sequence ID" value="CAF3648368.1"/>
    <property type="molecule type" value="Genomic_DNA"/>
</dbReference>
<evidence type="ECO:0000313" key="4">
    <source>
        <dbReference type="EMBL" id="CAF3648368.1"/>
    </source>
</evidence>